<dbReference type="OrthoDB" id="9801445at2"/>
<dbReference type="STRING" id="644966.Tmar_0711"/>
<feature type="region of interest" description="Disordered" evidence="6">
    <location>
        <begin position="1"/>
        <end position="40"/>
    </location>
</feature>
<evidence type="ECO:0000313" key="8">
    <source>
        <dbReference type="Proteomes" id="UP000008915"/>
    </source>
</evidence>
<dbReference type="InterPro" id="IPR024087">
    <property type="entry name" value="Creatininase-like_sf"/>
</dbReference>
<dbReference type="Pfam" id="PF02633">
    <property type="entry name" value="Creatininase"/>
    <property type="match status" value="1"/>
</dbReference>
<dbReference type="HOGENOM" id="CLU_055029_2_1_9"/>
<dbReference type="EMBL" id="CP002344">
    <property type="protein sequence ID" value="ADU50826.1"/>
    <property type="molecule type" value="Genomic_DNA"/>
</dbReference>
<dbReference type="Gene3D" id="3.40.50.10310">
    <property type="entry name" value="Creatininase"/>
    <property type="match status" value="1"/>
</dbReference>
<dbReference type="AlphaFoldDB" id="E6SI48"/>
<dbReference type="PANTHER" id="PTHR35005:SF1">
    <property type="entry name" value="2-AMINO-5-FORMYLAMINO-6-RIBOSYLAMINOPYRIMIDIN-4(3H)-ONE 5'-MONOPHOSPHATE DEFORMYLASE"/>
    <property type="match status" value="1"/>
</dbReference>
<reference evidence="7 8" key="1">
    <citation type="journal article" date="2010" name="Stand. Genomic Sci.">
        <title>Complete genome sequence of Thermaerobacter marianensis type strain (7p75a).</title>
        <authorList>
            <person name="Han C."/>
            <person name="Gu W."/>
            <person name="Zhang X."/>
            <person name="Lapidus A."/>
            <person name="Nolan M."/>
            <person name="Copeland A."/>
            <person name="Lucas S."/>
            <person name="Del Rio T.G."/>
            <person name="Tice H."/>
            <person name="Cheng J.F."/>
            <person name="Tapia R."/>
            <person name="Goodwin L."/>
            <person name="Pitluck S."/>
            <person name="Pagani I."/>
            <person name="Ivanova N."/>
            <person name="Mavromatis K."/>
            <person name="Mikhailova N."/>
            <person name="Pati A."/>
            <person name="Chen A."/>
            <person name="Palaniappan K."/>
            <person name="Land M."/>
            <person name="Hauser L."/>
            <person name="Chang Y.J."/>
            <person name="Jeffries C.D."/>
            <person name="Schneider S."/>
            <person name="Rohde M."/>
            <person name="Goker M."/>
            <person name="Pukall R."/>
            <person name="Woyke T."/>
            <person name="Bristow J."/>
            <person name="Eisen J.A."/>
            <person name="Markowitz V."/>
            <person name="Hugenholtz P."/>
            <person name="Kyrpides N.C."/>
            <person name="Klenk H.P."/>
            <person name="Detter J.C."/>
        </authorList>
    </citation>
    <scope>NUCLEOTIDE SEQUENCE [LARGE SCALE GENOMIC DNA]</scope>
    <source>
        <strain evidence="8">ATCC 700841 / DSM 12885 / JCM 10246 / 7p75a</strain>
    </source>
</reference>
<comment type="cofactor">
    <cofactor evidence="1">
        <name>Zn(2+)</name>
        <dbReference type="ChEBI" id="CHEBI:29105"/>
    </cofactor>
</comment>
<dbReference type="GO" id="GO:0046872">
    <property type="term" value="F:metal ion binding"/>
    <property type="evidence" value="ECO:0007669"/>
    <property type="project" value="UniProtKB-KW"/>
</dbReference>
<comment type="similarity">
    <text evidence="5">Belongs to the creatininase superfamily.</text>
</comment>
<dbReference type="InterPro" id="IPR003785">
    <property type="entry name" value="Creatininase/forma_Hydrolase"/>
</dbReference>
<keyword evidence="3" id="KW-0378">Hydrolase</keyword>
<organism evidence="7 8">
    <name type="scientific">Thermaerobacter marianensis (strain ATCC 700841 / DSM 12885 / JCM 10246 / 7p75a)</name>
    <dbReference type="NCBI Taxonomy" id="644966"/>
    <lineage>
        <taxon>Bacteria</taxon>
        <taxon>Bacillati</taxon>
        <taxon>Bacillota</taxon>
        <taxon>Clostridia</taxon>
        <taxon>Eubacteriales</taxon>
        <taxon>Clostridiales Family XVII. Incertae Sedis</taxon>
        <taxon>Thermaerobacter</taxon>
    </lineage>
</organism>
<evidence type="ECO:0000256" key="5">
    <source>
        <dbReference type="ARBA" id="ARBA00024029"/>
    </source>
</evidence>
<evidence type="ECO:0000256" key="6">
    <source>
        <dbReference type="SAM" id="MobiDB-lite"/>
    </source>
</evidence>
<sequence>MGHGSGEEPATGALPPGAATEWAGAGPEAAPPGAAGAAGPAGPAGVVPIERIPGGHLAGWIRRADFALLPLASLEWHGPHMPLGTDLILARGLAERLRGEFTALLYPPFVYTACPGKTRHYPGTVALRAEVALAVLCDVLRGILDAGFVRVLLLNAHDANMAIARAAAEAVTGERRASILLVNWWQMVSPEETAGLFRGEPGDARPGRGHGGPFEASATAALAPESVDPALAPELPPRRPPEAGRPYVLVESNPEPWAGYAGFVRDTSVQAGRFIVERTLEHLERLIAAWLRAPLPGDPPGRARDG</sequence>
<feature type="compositionally biased region" description="Low complexity" evidence="6">
    <location>
        <begin position="7"/>
        <end position="40"/>
    </location>
</feature>
<name>E6SI48_THEM7</name>
<dbReference type="eggNOG" id="COG1402">
    <property type="taxonomic scope" value="Bacteria"/>
</dbReference>
<keyword evidence="8" id="KW-1185">Reference proteome</keyword>
<accession>E6SI48</accession>
<dbReference type="SUPFAM" id="SSF102215">
    <property type="entry name" value="Creatininase"/>
    <property type="match status" value="1"/>
</dbReference>
<dbReference type="KEGG" id="tmr:Tmar_0711"/>
<dbReference type="Proteomes" id="UP000008915">
    <property type="component" value="Chromosome"/>
</dbReference>
<dbReference type="RefSeq" id="WP_013495131.1">
    <property type="nucleotide sequence ID" value="NC_014831.1"/>
</dbReference>
<evidence type="ECO:0000256" key="3">
    <source>
        <dbReference type="ARBA" id="ARBA00022801"/>
    </source>
</evidence>
<dbReference type="PANTHER" id="PTHR35005">
    <property type="entry name" value="3-DEHYDRO-SCYLLO-INOSOSE HYDROLASE"/>
    <property type="match status" value="1"/>
</dbReference>
<dbReference type="GO" id="GO:0009231">
    <property type="term" value="P:riboflavin biosynthetic process"/>
    <property type="evidence" value="ECO:0007669"/>
    <property type="project" value="TreeGrafter"/>
</dbReference>
<gene>
    <name evidence="7" type="ordered locus">Tmar_0711</name>
</gene>
<keyword evidence="2" id="KW-0479">Metal-binding</keyword>
<evidence type="ECO:0000256" key="1">
    <source>
        <dbReference type="ARBA" id="ARBA00001947"/>
    </source>
</evidence>
<keyword evidence="4" id="KW-0862">Zinc</keyword>
<evidence type="ECO:0000313" key="7">
    <source>
        <dbReference type="EMBL" id="ADU50826.1"/>
    </source>
</evidence>
<proteinExistence type="inferred from homology"/>
<protein>
    <submittedName>
        <fullName evidence="7">Creatininase</fullName>
    </submittedName>
</protein>
<evidence type="ECO:0000256" key="4">
    <source>
        <dbReference type="ARBA" id="ARBA00022833"/>
    </source>
</evidence>
<reference evidence="8" key="2">
    <citation type="journal article" date="2010" name="Stand. Genomic Sci.">
        <title>Complete genome sequence of Thermaerobacter marianensis type strain (7p75aT).</title>
        <authorList>
            <person name="Han C."/>
            <person name="Gu W."/>
            <person name="Zhang X."/>
            <person name="Lapidus A."/>
            <person name="Nolan M."/>
            <person name="Copeland A."/>
            <person name="Lucas S."/>
            <person name="Glavina Del Rio T."/>
            <person name="Tice H."/>
            <person name="Cheng J."/>
            <person name="Tapia R."/>
            <person name="Goodwin L."/>
            <person name="Pitluck S."/>
            <person name="Pagani I."/>
            <person name="Ivanova N."/>
            <person name="Mavromatis K."/>
            <person name="Mikhailova N."/>
            <person name="Pati A."/>
            <person name="Chen A."/>
            <person name="Palaniappan K."/>
            <person name="Land M."/>
            <person name="Hauser L."/>
            <person name="Chang Y."/>
            <person name="Jeffries C."/>
            <person name="Schneider S."/>
            <person name="Rohde M."/>
            <person name="Goker M."/>
            <person name="Pukall R."/>
            <person name="Woyke T."/>
            <person name="Bristow J."/>
            <person name="Eisen J."/>
            <person name="Markowitz V."/>
            <person name="Hugenholtz P."/>
            <person name="Kyrpides N."/>
            <person name="Klenk H."/>
            <person name="Detter J."/>
        </authorList>
    </citation>
    <scope>NUCLEOTIDE SEQUENCE [LARGE SCALE GENOMIC DNA]</scope>
    <source>
        <strain evidence="8">ATCC 700841 / DSM 12885 / JCM 10246 / 7p75a</strain>
    </source>
</reference>
<dbReference type="GO" id="GO:0016811">
    <property type="term" value="F:hydrolase activity, acting on carbon-nitrogen (but not peptide) bonds, in linear amides"/>
    <property type="evidence" value="ECO:0007669"/>
    <property type="project" value="TreeGrafter"/>
</dbReference>
<evidence type="ECO:0000256" key="2">
    <source>
        <dbReference type="ARBA" id="ARBA00022723"/>
    </source>
</evidence>